<proteinExistence type="predicted"/>
<evidence type="ECO:0000313" key="1">
    <source>
        <dbReference type="EMBL" id="ETO78711.1"/>
    </source>
</evidence>
<name>A0A081AIK0_PHYNI</name>
<evidence type="ECO:0000313" key="2">
    <source>
        <dbReference type="Proteomes" id="UP000028582"/>
    </source>
</evidence>
<dbReference type="AlphaFoldDB" id="A0A081AIK0"/>
<sequence length="66" mass="6773">MEKLHRSRLAIFKPASVKGSSIVGPSTTSPAIDAALSLLQSVVPVLLTTEAQLASRASKLSSAAIV</sequence>
<gene>
    <name evidence="1" type="ORF">F444_06427</name>
</gene>
<reference evidence="1 2" key="1">
    <citation type="submission" date="2013-11" db="EMBL/GenBank/DDBJ databases">
        <title>The Genome Sequence of Phytophthora parasitica P1976.</title>
        <authorList>
            <consortium name="The Broad Institute Genomics Platform"/>
            <person name="Russ C."/>
            <person name="Tyler B."/>
            <person name="Panabieres F."/>
            <person name="Shan W."/>
            <person name="Tripathy S."/>
            <person name="Grunwald N."/>
            <person name="Machado M."/>
            <person name="Johnson C.S."/>
            <person name="Walker B."/>
            <person name="Young S."/>
            <person name="Zeng Q."/>
            <person name="Gargeya S."/>
            <person name="Fitzgerald M."/>
            <person name="Haas B."/>
            <person name="Abouelleil A."/>
            <person name="Allen A.W."/>
            <person name="Alvarado L."/>
            <person name="Arachchi H.M."/>
            <person name="Berlin A.M."/>
            <person name="Chapman S.B."/>
            <person name="Gainer-Dewar J."/>
            <person name="Goldberg J."/>
            <person name="Griggs A."/>
            <person name="Gujja S."/>
            <person name="Hansen M."/>
            <person name="Howarth C."/>
            <person name="Imamovic A."/>
            <person name="Ireland A."/>
            <person name="Larimer J."/>
            <person name="McCowan C."/>
            <person name="Murphy C."/>
            <person name="Pearson M."/>
            <person name="Poon T.W."/>
            <person name="Priest M."/>
            <person name="Roberts A."/>
            <person name="Saif S."/>
            <person name="Shea T."/>
            <person name="Sisk P."/>
            <person name="Sykes S."/>
            <person name="Wortman J."/>
            <person name="Nusbaum C."/>
            <person name="Birren B."/>
        </authorList>
    </citation>
    <scope>NUCLEOTIDE SEQUENCE [LARGE SCALE GENOMIC DNA]</scope>
    <source>
        <strain evidence="1 2">P1976</strain>
    </source>
</reference>
<dbReference type="Proteomes" id="UP000028582">
    <property type="component" value="Unassembled WGS sequence"/>
</dbReference>
<accession>A0A081AIK0</accession>
<protein>
    <submittedName>
        <fullName evidence="1">Uncharacterized protein</fullName>
    </submittedName>
</protein>
<dbReference type="EMBL" id="ANJA01001189">
    <property type="protein sequence ID" value="ETO78711.1"/>
    <property type="molecule type" value="Genomic_DNA"/>
</dbReference>
<organism evidence="1 2">
    <name type="scientific">Phytophthora nicotianae P1976</name>
    <dbReference type="NCBI Taxonomy" id="1317066"/>
    <lineage>
        <taxon>Eukaryota</taxon>
        <taxon>Sar</taxon>
        <taxon>Stramenopiles</taxon>
        <taxon>Oomycota</taxon>
        <taxon>Peronosporomycetes</taxon>
        <taxon>Peronosporales</taxon>
        <taxon>Peronosporaceae</taxon>
        <taxon>Phytophthora</taxon>
    </lineage>
</organism>
<comment type="caution">
    <text evidence="1">The sequence shown here is derived from an EMBL/GenBank/DDBJ whole genome shotgun (WGS) entry which is preliminary data.</text>
</comment>